<accession>A0A212RGQ7</accession>
<dbReference type="GO" id="GO:0019843">
    <property type="term" value="F:rRNA binding"/>
    <property type="evidence" value="ECO:0007669"/>
    <property type="project" value="UniProtKB-UniRule"/>
</dbReference>
<dbReference type="GO" id="GO:0006412">
    <property type="term" value="P:translation"/>
    <property type="evidence" value="ECO:0007669"/>
    <property type="project" value="UniProtKB-UniRule"/>
</dbReference>
<proteinExistence type="inferred from homology"/>
<evidence type="ECO:0000256" key="7">
    <source>
        <dbReference type="RuleBase" id="RU003930"/>
    </source>
</evidence>
<dbReference type="PROSITE" id="PS00358">
    <property type="entry name" value="RIBOSOMAL_L5"/>
    <property type="match status" value="1"/>
</dbReference>
<evidence type="ECO:0000256" key="2">
    <source>
        <dbReference type="ARBA" id="ARBA00022980"/>
    </source>
</evidence>
<dbReference type="Gene3D" id="3.30.1440.10">
    <property type="match status" value="1"/>
</dbReference>
<keyword evidence="6" id="KW-0694">RNA-binding</keyword>
<evidence type="ECO:0000256" key="6">
    <source>
        <dbReference type="HAMAP-Rule" id="MF_01333"/>
    </source>
</evidence>
<dbReference type="GO" id="GO:0005840">
    <property type="term" value="C:ribosome"/>
    <property type="evidence" value="ECO:0007669"/>
    <property type="project" value="UniProtKB-KW"/>
</dbReference>
<protein>
    <recommendedName>
        <fullName evidence="4 6">Large ribosomal subunit protein uL5</fullName>
    </recommendedName>
</protein>
<dbReference type="FunFam" id="3.30.1440.10:FF:000001">
    <property type="entry name" value="50S ribosomal protein L5"/>
    <property type="match status" value="1"/>
</dbReference>
<dbReference type="EMBL" id="FYEK01000054">
    <property type="protein sequence ID" value="SNB71584.1"/>
    <property type="molecule type" value="Genomic_DNA"/>
</dbReference>
<dbReference type="RefSeq" id="WP_088571981.1">
    <property type="nucleotide sequence ID" value="NZ_FYEK01000054.1"/>
</dbReference>
<comment type="subunit">
    <text evidence="6">Part of the 50S ribosomal subunit; part of the 5S rRNA/L5/L18/L25 subcomplex. Contacts the 5S rRNA and the P site tRNA. Forms a bridge to the 30S subunit in the 70S ribosome.</text>
</comment>
<dbReference type="InterPro" id="IPR022803">
    <property type="entry name" value="Ribosomal_uL5_dom_sf"/>
</dbReference>
<dbReference type="Proteomes" id="UP000197025">
    <property type="component" value="Unassembled WGS sequence"/>
</dbReference>
<dbReference type="InterPro" id="IPR031310">
    <property type="entry name" value="Ribosomal_uL5_N"/>
</dbReference>
<keyword evidence="11" id="KW-1185">Reference proteome</keyword>
<dbReference type="InterPro" id="IPR002132">
    <property type="entry name" value="Ribosomal_uL5"/>
</dbReference>
<dbReference type="GO" id="GO:0000049">
    <property type="term" value="F:tRNA binding"/>
    <property type="evidence" value="ECO:0007669"/>
    <property type="project" value="UniProtKB-UniRule"/>
</dbReference>
<evidence type="ECO:0000256" key="1">
    <source>
        <dbReference type="ARBA" id="ARBA00008553"/>
    </source>
</evidence>
<dbReference type="AlphaFoldDB" id="A0A212RGQ7"/>
<sequence>MAEATTKVIPRLKQRYLEEVRPALMREFGYRNIMEVPRVWKVVVNVGVGEAVTNPKALDYAVQNIATITGQKPLVTKARKSIAAFKLRAGRPIGVKVTLRGDRMWAFLDRLFNVALPRIRDFRGVSPDSFDGRGNYTLGLREQLVWPEIDYSQVDKVRGMEITIVTTAKTDAEARRLLELLGMPFRKG</sequence>
<dbReference type="GO" id="GO:0003735">
    <property type="term" value="F:structural constituent of ribosome"/>
    <property type="evidence" value="ECO:0007669"/>
    <property type="project" value="InterPro"/>
</dbReference>
<feature type="domain" description="Large ribosomal subunit protein uL5 N-terminal" evidence="8">
    <location>
        <begin position="32"/>
        <end position="88"/>
    </location>
</feature>
<keyword evidence="6" id="KW-0820">tRNA-binding</keyword>
<evidence type="ECO:0000259" key="8">
    <source>
        <dbReference type="Pfam" id="PF00281"/>
    </source>
</evidence>
<comment type="similarity">
    <text evidence="1 6 7">Belongs to the universal ribosomal protein uL5 family.</text>
</comment>
<feature type="domain" description="Large ribosomal subunit protein uL5 C-terminal" evidence="9">
    <location>
        <begin position="92"/>
        <end position="185"/>
    </location>
</feature>
<evidence type="ECO:0000313" key="11">
    <source>
        <dbReference type="Proteomes" id="UP000197025"/>
    </source>
</evidence>
<gene>
    <name evidence="6" type="primary">rplE</name>
    <name evidence="10" type="ORF">SAMN02746019_00014610</name>
</gene>
<comment type="function">
    <text evidence="5">This is one of the proteins that bind and probably mediate the attachment of the 5S RNA into the large ribosomal subunit, where it forms part of the central protuberance. In the 70S ribosome it contacts protein S13 of the 30S subunit (bridge B1b), connecting the 2 subunits; this bridge is implicated in subunit movement. Contacts the P site tRNA; the 5S rRNA and some of its associated proteins might help stabilize positioning of ribosome-bound tRNAs.</text>
</comment>
<dbReference type="InterPro" id="IPR020929">
    <property type="entry name" value="Ribosomal_uL5_CS"/>
</dbReference>
<dbReference type="InterPro" id="IPR020930">
    <property type="entry name" value="Ribosomal_uL5_bac-type"/>
</dbReference>
<dbReference type="SUPFAM" id="SSF55282">
    <property type="entry name" value="RL5-like"/>
    <property type="match status" value="1"/>
</dbReference>
<evidence type="ECO:0000313" key="10">
    <source>
        <dbReference type="EMBL" id="SNB71584.1"/>
    </source>
</evidence>
<keyword evidence="2 6" id="KW-0689">Ribosomal protein</keyword>
<keyword evidence="6" id="KW-0699">rRNA-binding</keyword>
<organism evidence="10 11">
    <name type="scientific">Thermoflexus hugenholtzii JAD2</name>
    <dbReference type="NCBI Taxonomy" id="877466"/>
    <lineage>
        <taxon>Bacteria</taxon>
        <taxon>Bacillati</taxon>
        <taxon>Chloroflexota</taxon>
        <taxon>Thermoflexia</taxon>
        <taxon>Thermoflexales</taxon>
        <taxon>Thermoflexaceae</taxon>
        <taxon>Thermoflexus</taxon>
    </lineage>
</organism>
<evidence type="ECO:0000256" key="4">
    <source>
        <dbReference type="ARBA" id="ARBA00035245"/>
    </source>
</evidence>
<dbReference type="FunCoup" id="A0A212RGQ7">
    <property type="interactions" value="451"/>
</dbReference>
<dbReference type="Pfam" id="PF00281">
    <property type="entry name" value="Ribosomal_L5"/>
    <property type="match status" value="1"/>
</dbReference>
<dbReference type="NCBIfam" id="NF000585">
    <property type="entry name" value="PRK00010.1"/>
    <property type="match status" value="1"/>
</dbReference>
<evidence type="ECO:0000256" key="5">
    <source>
        <dbReference type="ARBA" id="ARBA00058604"/>
    </source>
</evidence>
<dbReference type="InterPro" id="IPR031309">
    <property type="entry name" value="Ribosomal_uL5_C"/>
</dbReference>
<evidence type="ECO:0000259" key="9">
    <source>
        <dbReference type="Pfam" id="PF00673"/>
    </source>
</evidence>
<reference evidence="11" key="1">
    <citation type="submission" date="2017-06" db="EMBL/GenBank/DDBJ databases">
        <authorList>
            <person name="Varghese N."/>
            <person name="Submissions S."/>
        </authorList>
    </citation>
    <scope>NUCLEOTIDE SEQUENCE [LARGE SCALE GENOMIC DNA]</scope>
    <source>
        <strain evidence="11">JAD2</strain>
    </source>
</reference>
<dbReference type="Pfam" id="PF00673">
    <property type="entry name" value="Ribosomal_L5_C"/>
    <property type="match status" value="1"/>
</dbReference>
<evidence type="ECO:0000256" key="3">
    <source>
        <dbReference type="ARBA" id="ARBA00023274"/>
    </source>
</evidence>
<dbReference type="HAMAP" id="MF_01333_B">
    <property type="entry name" value="Ribosomal_uL5_B"/>
    <property type="match status" value="1"/>
</dbReference>
<keyword evidence="3 6" id="KW-0687">Ribonucleoprotein</keyword>
<dbReference type="PANTHER" id="PTHR11994">
    <property type="entry name" value="60S RIBOSOMAL PROTEIN L11-RELATED"/>
    <property type="match status" value="1"/>
</dbReference>
<comment type="function">
    <text evidence="6">This is 1 of the proteins that bind and probably mediate the attachment of the 5S RNA into the large ribosomal subunit, where it forms part of the central protuberance. In the 70S ribosome it contacts protein S13 of the 30S subunit (bridge B1b), connecting the 2 subunits; this bridge is implicated in subunit movement. Contacts the P site tRNA; the 5S rRNA and some of its associated proteins might help stabilize positioning of ribosome-bound tRNAs.</text>
</comment>
<dbReference type="InParanoid" id="A0A212RGQ7"/>
<dbReference type="PIRSF" id="PIRSF002161">
    <property type="entry name" value="Ribosomal_L5"/>
    <property type="match status" value="1"/>
</dbReference>
<dbReference type="GO" id="GO:1990904">
    <property type="term" value="C:ribonucleoprotein complex"/>
    <property type="evidence" value="ECO:0007669"/>
    <property type="project" value="UniProtKB-KW"/>
</dbReference>
<name>A0A212RGQ7_9CHLR</name>